<name>A0ACC1M0I9_9FUNG</name>
<comment type="caution">
    <text evidence="1">The sequence shown here is derived from an EMBL/GenBank/DDBJ whole genome shotgun (WGS) entry which is preliminary data.</text>
</comment>
<accession>A0ACC1M0I9</accession>
<evidence type="ECO:0000313" key="1">
    <source>
        <dbReference type="EMBL" id="KAJ2892024.1"/>
    </source>
</evidence>
<gene>
    <name evidence="1" type="primary">PIK1</name>
    <name evidence="1" type="ORF">IWW38_003379</name>
</gene>
<keyword evidence="2" id="KW-1185">Reference proteome</keyword>
<protein>
    <submittedName>
        <fullName evidence="1">Phosphatidylinositol 4-kinase pik1alpha (PI4-kinase)(PtdIns-4-kinase)</fullName>
        <ecNumber evidence="1">2.7.1.67</ecNumber>
    </submittedName>
</protein>
<feature type="non-terminal residue" evidence="1">
    <location>
        <position position="1107"/>
    </location>
</feature>
<sequence length="1107" mass="121813">MTHNLENLPQDANVASAVADTAATSKQGSYNDVPTNSSLLLRLFTSQFFDSWLAVSYLFRYPHIPGVQHYLCNELRKFPLDEVEFFLPQLAHLLITRPNESTAIESLLLDMSLQSSHVAMLLYWYLQAYLSDLAPNPRTVPFKHCQRMFNQVQELLFTDIAPELMIDAAEPTQHAFLHAMENIKSTIAPPGRLSSLASRFRTMLRLAPQVRENSQSAIVGISAALASFGAPSLAPTMGWVAIAQGQCVKLSERADEEPDLPHQFKSLANKSRASISASLARSALAARNRVEKRATHSKKHSRDISRPRAPSSAMHSALSADAIPESPIDIAGFVHVDRISNSQPDTPSAHGMESVQPDAIDSERDLAIEQTSAPSSSASSSESLSPLQRAVSSGRPRTPSGRTSVDSCRTVAIMETLERPRSMLASTSQPIDTARDATAAISRKSYLSKATKQFQRNAKVLDRRMGRPISDGTKTSLDDSHQAEPAAADHEIGDMHIHDSSEDQAATMRAALDDMALFMERERLKLERRTGYFSAEIRFMTTLMDISQRVCAVSRLGRQQFLKAELTLLNHNLDKHACIPLWCPDSSGHSHHRIVRIPTEDTVVLNSAERAPYLLTLEVLEPERSECAESLWSASITGDGVCLSALASDSTASDAYASRSDPASQDGLAAYLVPVDALEPSESNGSASSTLDRPGTAPKPPSLVLPKTPRTPLSPAAAGEDVDDQLMAEVFGDIDDISDIPDTPLSPAARRRLSGNYGGVNGLRGPIRDTPRGLSNSDYSVTAQGLTEETDERTSPADKRYAPSFPQRENSPALLAVPTPDSRSPAPRTLISHEEIRARMRTASVLLAQLARQQKALGIKVANLVAPQSATITEGDGARSKAEMTDTLRRRSKLGNATSQALAMEEIREKLIREMMQLEELRLKQPGLDSVPGSAAVDDGTVPSVEGDISLHEVEFKDDPSAKVLKEDWESKKARIRRTSPYGRRKNWNLLSVIVKEGADLRQEQLALQLIREMQRIWQREQINVFVQYYRIMVTGEGCGLMETITNTVSVHSIKKDFYSRNAGYVGPPYTLYNYFVTTYGTPDTQKFRDAQDNFMRSLVPYSLITY</sequence>
<dbReference type="EMBL" id="JANBVB010000832">
    <property type="protein sequence ID" value="KAJ2892024.1"/>
    <property type="molecule type" value="Genomic_DNA"/>
</dbReference>
<keyword evidence="1" id="KW-0808">Transferase</keyword>
<reference evidence="1" key="1">
    <citation type="submission" date="2022-07" db="EMBL/GenBank/DDBJ databases">
        <title>Phylogenomic reconstructions and comparative analyses of Kickxellomycotina fungi.</title>
        <authorList>
            <person name="Reynolds N.K."/>
            <person name="Stajich J.E."/>
            <person name="Barry K."/>
            <person name="Grigoriev I.V."/>
            <person name="Crous P."/>
            <person name="Smith M.E."/>
        </authorList>
    </citation>
    <scope>NUCLEOTIDE SEQUENCE</scope>
    <source>
        <strain evidence="1">CBS 190363</strain>
    </source>
</reference>
<proteinExistence type="predicted"/>
<organism evidence="1 2">
    <name type="scientific">Coemansia aciculifera</name>
    <dbReference type="NCBI Taxonomy" id="417176"/>
    <lineage>
        <taxon>Eukaryota</taxon>
        <taxon>Fungi</taxon>
        <taxon>Fungi incertae sedis</taxon>
        <taxon>Zoopagomycota</taxon>
        <taxon>Kickxellomycotina</taxon>
        <taxon>Kickxellomycetes</taxon>
        <taxon>Kickxellales</taxon>
        <taxon>Kickxellaceae</taxon>
        <taxon>Coemansia</taxon>
    </lineage>
</organism>
<dbReference type="EC" id="2.7.1.67" evidence="1"/>
<evidence type="ECO:0000313" key="2">
    <source>
        <dbReference type="Proteomes" id="UP001139981"/>
    </source>
</evidence>
<dbReference type="Proteomes" id="UP001139981">
    <property type="component" value="Unassembled WGS sequence"/>
</dbReference>